<dbReference type="AlphaFoldDB" id="A0A383RE84"/>
<gene>
    <name evidence="1" type="ORF">PBLR_13061</name>
</gene>
<accession>A0A383RE84</accession>
<sequence>MSFQSQTKIMSTRKEHECEGCLEKIPKGSEAVRGSGIFEGEFYSYIICTLCDAHLTEYRKDFEDGWGTGDIGMSRQEKESEQNE</sequence>
<evidence type="ECO:0000313" key="1">
    <source>
        <dbReference type="EMBL" id="SYX84639.1"/>
    </source>
</evidence>
<name>A0A383RE84_PAEAL</name>
<dbReference type="Proteomes" id="UP000304148">
    <property type="component" value="Chromosome"/>
</dbReference>
<evidence type="ECO:0000313" key="2">
    <source>
        <dbReference type="Proteomes" id="UP000304148"/>
    </source>
</evidence>
<proteinExistence type="predicted"/>
<organism evidence="1 2">
    <name type="scientific">Paenibacillus alvei</name>
    <name type="common">Bacillus alvei</name>
    <dbReference type="NCBI Taxonomy" id="44250"/>
    <lineage>
        <taxon>Bacteria</taxon>
        <taxon>Bacillati</taxon>
        <taxon>Bacillota</taxon>
        <taxon>Bacilli</taxon>
        <taxon>Bacillales</taxon>
        <taxon>Paenibacillaceae</taxon>
        <taxon>Paenibacillus</taxon>
    </lineage>
</organism>
<reference evidence="2" key="1">
    <citation type="submission" date="2018-08" db="EMBL/GenBank/DDBJ databases">
        <authorList>
            <person name="Chevrot R."/>
        </authorList>
    </citation>
    <scope>NUCLEOTIDE SEQUENCE [LARGE SCALE GENOMIC DNA]</scope>
</reference>
<protein>
    <submittedName>
        <fullName evidence="1">Uncharacterized protein</fullName>
    </submittedName>
</protein>
<dbReference type="EMBL" id="LS992241">
    <property type="protein sequence ID" value="SYX84639.1"/>
    <property type="molecule type" value="Genomic_DNA"/>
</dbReference>
<dbReference type="RefSeq" id="WP_138186509.1">
    <property type="nucleotide sequence ID" value="NZ_LS992241.1"/>
</dbReference>